<keyword evidence="2" id="KW-1185">Reference proteome</keyword>
<dbReference type="AlphaFoldDB" id="G4CIM1"/>
<dbReference type="Gene3D" id="3.10.450.50">
    <property type="match status" value="1"/>
</dbReference>
<dbReference type="EMBL" id="AGAY01000053">
    <property type="protein sequence ID" value="EGY52326.1"/>
    <property type="molecule type" value="Genomic_DNA"/>
</dbReference>
<evidence type="ECO:0000313" key="1">
    <source>
        <dbReference type="EMBL" id="EGY52326.1"/>
    </source>
</evidence>
<reference evidence="1 2" key="1">
    <citation type="submission" date="2011-05" db="EMBL/GenBank/DDBJ databases">
        <authorList>
            <person name="Muzny D."/>
            <person name="Qin X."/>
            <person name="Deng J."/>
            <person name="Jiang H."/>
            <person name="Liu Y."/>
            <person name="Qu J."/>
            <person name="Song X.-Z."/>
            <person name="Zhang L."/>
            <person name="Thornton R."/>
            <person name="Coyle M."/>
            <person name="Francisco L."/>
            <person name="Jackson L."/>
            <person name="Javaid M."/>
            <person name="Korchina V."/>
            <person name="Kovar C."/>
            <person name="Mata R."/>
            <person name="Mathew T."/>
            <person name="Ngo R."/>
            <person name="Nguyen L."/>
            <person name="Nguyen N."/>
            <person name="Okwuonu G."/>
            <person name="Ongeri F."/>
            <person name="Pham C."/>
            <person name="Simmons D."/>
            <person name="Wilczek-Boney K."/>
            <person name="Hale W."/>
            <person name="Jakkamsetti A."/>
            <person name="Pham P."/>
            <person name="Ruth R."/>
            <person name="San Lucas F."/>
            <person name="Warren J."/>
            <person name="Zhang J."/>
            <person name="Zhao Z."/>
            <person name="Zhou C."/>
            <person name="Zhu D."/>
            <person name="Lee S."/>
            <person name="Bess C."/>
            <person name="Blankenburg K."/>
            <person name="Forbes L."/>
            <person name="Fu Q."/>
            <person name="Gubbala S."/>
            <person name="Hirani K."/>
            <person name="Jayaseelan J.C."/>
            <person name="Lara F."/>
            <person name="Munidasa M."/>
            <person name="Palculict T."/>
            <person name="Patil S."/>
            <person name="Pu L.-L."/>
            <person name="Saada N."/>
            <person name="Tang L."/>
            <person name="Weissenberger G."/>
            <person name="Zhu Y."/>
            <person name="Hemphill L."/>
            <person name="Shang Y."/>
            <person name="Youmans B."/>
            <person name="Ayvaz T."/>
            <person name="Ross M."/>
            <person name="Santibanez J."/>
            <person name="Aqrawi P."/>
            <person name="Gross S."/>
            <person name="Joshi V."/>
            <person name="Fowler G."/>
            <person name="Nazareth L."/>
            <person name="Reid J."/>
            <person name="Worley K."/>
            <person name="Petrosino J."/>
            <person name="Highlander S."/>
            <person name="Gibbs R."/>
        </authorList>
    </citation>
    <scope>NUCLEOTIDE SEQUENCE [LARGE SCALE GENOMIC DNA]</scope>
    <source>
        <strain evidence="1 2">871</strain>
    </source>
</reference>
<sequence>MVVPAAESSAPIPTTDYGRLKLETVKSLYASFLNPDAGQAASEEPVVYQGSIDTALLSADLKRTLARDQRASQATGGIACIDYDPIVQGQDADPKEIASSLAFRLLDSGEVQVSFSNFGTANTLRYALICRDQQCLIDDLIEDPDIADNQGSFKRRANACLDELAKEVSF</sequence>
<accession>G4CIM1</accession>
<name>G4CIM1_9NEIS</name>
<dbReference type="Proteomes" id="UP000003019">
    <property type="component" value="Unassembled WGS sequence"/>
</dbReference>
<protein>
    <submittedName>
        <fullName evidence="1">Uncharacterized protein</fullName>
    </submittedName>
</protein>
<dbReference type="HOGENOM" id="CLU_1616416_0_0_4"/>
<gene>
    <name evidence="1" type="ORF">HMPREF9371_1460</name>
</gene>
<organism evidence="1 2">
    <name type="scientific">Neisseria shayeganii 871</name>
    <dbReference type="NCBI Taxonomy" id="1032488"/>
    <lineage>
        <taxon>Bacteria</taxon>
        <taxon>Pseudomonadati</taxon>
        <taxon>Pseudomonadota</taxon>
        <taxon>Betaproteobacteria</taxon>
        <taxon>Neisseriales</taxon>
        <taxon>Neisseriaceae</taxon>
        <taxon>Neisseria</taxon>
    </lineage>
</organism>
<dbReference type="PATRIC" id="fig|1032488.3.peg.1381"/>
<evidence type="ECO:0000313" key="2">
    <source>
        <dbReference type="Proteomes" id="UP000003019"/>
    </source>
</evidence>
<comment type="caution">
    <text evidence="1">The sequence shown here is derived from an EMBL/GenBank/DDBJ whole genome shotgun (WGS) entry which is preliminary data.</text>
</comment>
<proteinExistence type="predicted"/>